<evidence type="ECO:0008006" key="3">
    <source>
        <dbReference type="Google" id="ProtNLM"/>
    </source>
</evidence>
<protein>
    <recommendedName>
        <fullName evidence="3">Endonuclease/exonuclease/phosphatase domain-containing protein</fullName>
    </recommendedName>
</protein>
<dbReference type="PANTHER" id="PTHR33710:SF54">
    <property type="entry name" value="NON-LTR RETROELEMENT REVERSE TRANSCRIPTASE"/>
    <property type="match status" value="1"/>
</dbReference>
<keyword evidence="2" id="KW-1185">Reference proteome</keyword>
<accession>A0AAV9LZY4</accession>
<dbReference type="InterPro" id="IPR036691">
    <property type="entry name" value="Endo/exonu/phosph_ase_sf"/>
</dbReference>
<dbReference type="EMBL" id="JAWPEI010000003">
    <property type="protein sequence ID" value="KAK4731257.1"/>
    <property type="molecule type" value="Genomic_DNA"/>
</dbReference>
<organism evidence="1 2">
    <name type="scientific">Solanum pinnatisectum</name>
    <name type="common">tansyleaf nightshade</name>
    <dbReference type="NCBI Taxonomy" id="50273"/>
    <lineage>
        <taxon>Eukaryota</taxon>
        <taxon>Viridiplantae</taxon>
        <taxon>Streptophyta</taxon>
        <taxon>Embryophyta</taxon>
        <taxon>Tracheophyta</taxon>
        <taxon>Spermatophyta</taxon>
        <taxon>Magnoliopsida</taxon>
        <taxon>eudicotyledons</taxon>
        <taxon>Gunneridae</taxon>
        <taxon>Pentapetalae</taxon>
        <taxon>asterids</taxon>
        <taxon>lamiids</taxon>
        <taxon>Solanales</taxon>
        <taxon>Solanaceae</taxon>
        <taxon>Solanoideae</taxon>
        <taxon>Solaneae</taxon>
        <taxon>Solanum</taxon>
    </lineage>
</organism>
<dbReference type="Proteomes" id="UP001311915">
    <property type="component" value="Unassembled WGS sequence"/>
</dbReference>
<dbReference type="AlphaFoldDB" id="A0AAV9LZY4"/>
<comment type="caution">
    <text evidence="1">The sequence shown here is derived from an EMBL/GenBank/DDBJ whole genome shotgun (WGS) entry which is preliminary data.</text>
</comment>
<gene>
    <name evidence="1" type="ORF">R3W88_024245</name>
</gene>
<proteinExistence type="predicted"/>
<dbReference type="PANTHER" id="PTHR33710">
    <property type="entry name" value="BNAC02G09200D PROTEIN"/>
    <property type="match status" value="1"/>
</dbReference>
<dbReference type="Gene3D" id="3.60.10.10">
    <property type="entry name" value="Endonuclease/exonuclease/phosphatase"/>
    <property type="match status" value="1"/>
</dbReference>
<reference evidence="1 2" key="1">
    <citation type="submission" date="2023-10" db="EMBL/GenBank/DDBJ databases">
        <title>Genome-Wide Identification Analysis in wild type Solanum Pinnatisectum Reveals Some Genes Defensing Phytophthora Infestans.</title>
        <authorList>
            <person name="Sun C."/>
        </authorList>
    </citation>
    <scope>NUCLEOTIDE SEQUENCE [LARGE SCALE GENOMIC DNA]</scope>
    <source>
        <strain evidence="1">LQN</strain>
        <tissue evidence="1">Leaf</tissue>
    </source>
</reference>
<sequence length="270" mass="31495">MMNAICWNARSINTQGSLERLQSLKKIHHISIIAILEPFTDKNQINNYRIMLNMDHAISNDNGKIWLLWNNDITYTFKESNDQQITGEIKHEAFVEKFIFSVIYAKCRDQLRRPLWDRMLQISTNDVPWCTIGDFNVIVSTEEKKGGVPYNMNKSMDFISVIEACGLIDMGYSGQHFTWCNQRAEHARVWKRLDRAMVNDKWLEIMPQTTISHLPSVGSDHTPLLMEITETTNQGINYFKFLHCWVDNVSFMDTVTSCLNKEVHGNPMWR</sequence>
<evidence type="ECO:0000313" key="1">
    <source>
        <dbReference type="EMBL" id="KAK4731257.1"/>
    </source>
</evidence>
<dbReference type="SUPFAM" id="SSF56219">
    <property type="entry name" value="DNase I-like"/>
    <property type="match status" value="1"/>
</dbReference>
<evidence type="ECO:0000313" key="2">
    <source>
        <dbReference type="Proteomes" id="UP001311915"/>
    </source>
</evidence>
<name>A0AAV9LZY4_9SOLN</name>